<dbReference type="AlphaFoldDB" id="A0A6U2NPP9"/>
<gene>
    <name evidence="2" type="ORF">LDAN0321_LOCUS8740</name>
    <name evidence="3" type="ORF">LDAN0321_LOCUS8749</name>
</gene>
<evidence type="ECO:0000313" key="3">
    <source>
        <dbReference type="EMBL" id="CAD9575194.1"/>
    </source>
</evidence>
<name>A0A6U2NPP9_9STRA</name>
<protein>
    <submittedName>
        <fullName evidence="3">Uncharacterized protein</fullName>
    </submittedName>
</protein>
<keyword evidence="1" id="KW-0732">Signal</keyword>
<evidence type="ECO:0000313" key="2">
    <source>
        <dbReference type="EMBL" id="CAD9575169.1"/>
    </source>
</evidence>
<dbReference type="EMBL" id="HBGY01013560">
    <property type="protein sequence ID" value="CAD9575169.1"/>
    <property type="molecule type" value="Transcribed_RNA"/>
</dbReference>
<organism evidence="3">
    <name type="scientific">Leptocylindrus danicus</name>
    <dbReference type="NCBI Taxonomy" id="163516"/>
    <lineage>
        <taxon>Eukaryota</taxon>
        <taxon>Sar</taxon>
        <taxon>Stramenopiles</taxon>
        <taxon>Ochrophyta</taxon>
        <taxon>Bacillariophyta</taxon>
        <taxon>Coscinodiscophyceae</taxon>
        <taxon>Chaetocerotophycidae</taxon>
        <taxon>Leptocylindrales</taxon>
        <taxon>Leptocylindraceae</taxon>
        <taxon>Leptocylindrus</taxon>
    </lineage>
</organism>
<proteinExistence type="predicted"/>
<feature type="chain" id="PRO_5036393835" evidence="1">
    <location>
        <begin position="20"/>
        <end position="104"/>
    </location>
</feature>
<dbReference type="EMBL" id="HBGY01013571">
    <property type="protein sequence ID" value="CAD9575194.1"/>
    <property type="molecule type" value="Transcribed_RNA"/>
</dbReference>
<sequence length="104" mass="11871">MLNKSLLILAAALLHVSFASDTRHHFGMPYPYSGIYEHDNASHKDDNQHKDEGAVKGVVHKVEKNIKKHTHRNKSDVATDVAHHDTSRQRWGWTLEDAMDVSFE</sequence>
<reference evidence="3" key="1">
    <citation type="submission" date="2021-01" db="EMBL/GenBank/DDBJ databases">
        <authorList>
            <person name="Corre E."/>
            <person name="Pelletier E."/>
            <person name="Niang G."/>
            <person name="Scheremetjew M."/>
            <person name="Finn R."/>
            <person name="Kale V."/>
            <person name="Holt S."/>
            <person name="Cochrane G."/>
            <person name="Meng A."/>
            <person name="Brown T."/>
            <person name="Cohen L."/>
        </authorList>
    </citation>
    <scope>NUCLEOTIDE SEQUENCE</scope>
    <source>
        <strain evidence="3">B650</strain>
    </source>
</reference>
<evidence type="ECO:0000256" key="1">
    <source>
        <dbReference type="SAM" id="SignalP"/>
    </source>
</evidence>
<accession>A0A6U2NPP9</accession>
<feature type="signal peptide" evidence="1">
    <location>
        <begin position="1"/>
        <end position="19"/>
    </location>
</feature>